<organism evidence="2 3">
    <name type="scientific">Paenibacillus gallinarum</name>
    <dbReference type="NCBI Taxonomy" id="2762232"/>
    <lineage>
        <taxon>Bacteria</taxon>
        <taxon>Bacillati</taxon>
        <taxon>Bacillota</taxon>
        <taxon>Bacilli</taxon>
        <taxon>Bacillales</taxon>
        <taxon>Paenibacillaceae</taxon>
        <taxon>Paenibacillus</taxon>
    </lineage>
</organism>
<name>A0ABR8SZ26_9BACL</name>
<dbReference type="Gene3D" id="3.20.20.190">
    <property type="entry name" value="Phosphatidylinositol (PI) phosphodiesterase"/>
    <property type="match status" value="1"/>
</dbReference>
<dbReference type="EMBL" id="JACSQL010000003">
    <property type="protein sequence ID" value="MBD7968339.1"/>
    <property type="molecule type" value="Genomic_DNA"/>
</dbReference>
<dbReference type="CDD" id="cd08563">
    <property type="entry name" value="GDPD_TtGDE_like"/>
    <property type="match status" value="1"/>
</dbReference>
<evidence type="ECO:0000259" key="1">
    <source>
        <dbReference type="PROSITE" id="PS51704"/>
    </source>
</evidence>
<feature type="domain" description="GP-PDE" evidence="1">
    <location>
        <begin position="4"/>
        <end position="239"/>
    </location>
</feature>
<gene>
    <name evidence="2" type="ORF">H9647_09705</name>
</gene>
<dbReference type="SUPFAM" id="SSF51695">
    <property type="entry name" value="PLC-like phosphodiesterases"/>
    <property type="match status" value="1"/>
</dbReference>
<sequence>MKKPLIIAHRGAKGEAPENTIAAFELALQQGCDAFELDIHLSQDGEIMVIHDDTVRRTTNGNGYVKEMTMAELQQLDAGSWFDSSYQGESIPTLREVFELAPRHLMINVEIKGGTSEGVEEKLVALLEEYVLYDNVVVSSFHFDSLRTLEKLNSKVKTGLLYAQNFAHPELLPNTAGVNAFSLHPYFIHLEEADFRSVQNEGLQIYAWTVNEESVMNKLIEKGIDGIITDYPGRLKKVMEQKRVNR</sequence>
<evidence type="ECO:0000313" key="2">
    <source>
        <dbReference type="EMBL" id="MBD7968339.1"/>
    </source>
</evidence>
<dbReference type="PANTHER" id="PTHR46211:SF1">
    <property type="entry name" value="GLYCEROPHOSPHODIESTER PHOSPHODIESTERASE, CYTOPLASMIC"/>
    <property type="match status" value="1"/>
</dbReference>
<proteinExistence type="predicted"/>
<dbReference type="InterPro" id="IPR017946">
    <property type="entry name" value="PLC-like_Pdiesterase_TIM-brl"/>
</dbReference>
<dbReference type="PROSITE" id="PS51704">
    <property type="entry name" value="GP_PDE"/>
    <property type="match status" value="1"/>
</dbReference>
<accession>A0ABR8SZ26</accession>
<dbReference type="InterPro" id="IPR030395">
    <property type="entry name" value="GP_PDE_dom"/>
</dbReference>
<evidence type="ECO:0000313" key="3">
    <source>
        <dbReference type="Proteomes" id="UP000608071"/>
    </source>
</evidence>
<reference evidence="2 3" key="1">
    <citation type="submission" date="2020-08" db="EMBL/GenBank/DDBJ databases">
        <title>A Genomic Blueprint of the Chicken Gut Microbiome.</title>
        <authorList>
            <person name="Gilroy R."/>
            <person name="Ravi A."/>
            <person name="Getino M."/>
            <person name="Pursley I."/>
            <person name="Horton D.L."/>
            <person name="Alikhan N.-F."/>
            <person name="Baker D."/>
            <person name="Gharbi K."/>
            <person name="Hall N."/>
            <person name="Watson M."/>
            <person name="Adriaenssens E.M."/>
            <person name="Foster-Nyarko E."/>
            <person name="Jarju S."/>
            <person name="Secka A."/>
            <person name="Antonio M."/>
            <person name="Oren A."/>
            <person name="Chaudhuri R."/>
            <person name="La Ragione R.M."/>
            <person name="Hildebrand F."/>
            <person name="Pallen M.J."/>
        </authorList>
    </citation>
    <scope>NUCLEOTIDE SEQUENCE [LARGE SCALE GENOMIC DNA]</scope>
    <source>
        <strain evidence="2 3">Sa2BVA9</strain>
    </source>
</reference>
<dbReference type="PROSITE" id="PS50007">
    <property type="entry name" value="PIPLC_X_DOMAIN"/>
    <property type="match status" value="1"/>
</dbReference>
<protein>
    <submittedName>
        <fullName evidence="2">Glycerophosphodiester phosphodiesterase</fullName>
    </submittedName>
</protein>
<keyword evidence="3" id="KW-1185">Reference proteome</keyword>
<dbReference type="Pfam" id="PF03009">
    <property type="entry name" value="GDPD"/>
    <property type="match status" value="1"/>
</dbReference>
<dbReference type="Proteomes" id="UP000608071">
    <property type="component" value="Unassembled WGS sequence"/>
</dbReference>
<dbReference type="RefSeq" id="WP_191799578.1">
    <property type="nucleotide sequence ID" value="NZ_JACSQL010000003.1"/>
</dbReference>
<comment type="caution">
    <text evidence="2">The sequence shown here is derived from an EMBL/GenBank/DDBJ whole genome shotgun (WGS) entry which is preliminary data.</text>
</comment>
<dbReference type="PANTHER" id="PTHR46211">
    <property type="entry name" value="GLYCEROPHOSPHORYL DIESTER PHOSPHODIESTERASE"/>
    <property type="match status" value="1"/>
</dbReference>